<proteinExistence type="predicted"/>
<keyword evidence="2" id="KW-1185">Reference proteome</keyword>
<gene>
    <name evidence="1" type="ORF">SO694_000011256</name>
</gene>
<name>A0ABR1GCE7_AURAN</name>
<comment type="caution">
    <text evidence="1">The sequence shown here is derived from an EMBL/GenBank/DDBJ whole genome shotgun (WGS) entry which is preliminary data.</text>
</comment>
<protein>
    <submittedName>
        <fullName evidence="1">Uncharacterized protein</fullName>
    </submittedName>
</protein>
<dbReference type="Proteomes" id="UP001363151">
    <property type="component" value="Unassembled WGS sequence"/>
</dbReference>
<evidence type="ECO:0000313" key="2">
    <source>
        <dbReference type="Proteomes" id="UP001363151"/>
    </source>
</evidence>
<sequence>MAPQASDFPPGRVPVHLTQFGGEFCLACLGYVGDTIVEKEEGGKVVYRVAAGSGLEPSAVAAIEAAVAPGAHYRARRAAEEAASLKRFEGATRLRFLVGHHAAEAVRRGRAREAIDGGGSGGRLADALRRRAGAAGDPSVIRALRVLCGAAEAVFLRARAAGARGAESAAEAAARDGAVKAGLERLVDDSEKVFAEALLDAASATAI</sequence>
<organism evidence="1 2">
    <name type="scientific">Aureococcus anophagefferens</name>
    <name type="common">Harmful bloom alga</name>
    <dbReference type="NCBI Taxonomy" id="44056"/>
    <lineage>
        <taxon>Eukaryota</taxon>
        <taxon>Sar</taxon>
        <taxon>Stramenopiles</taxon>
        <taxon>Ochrophyta</taxon>
        <taxon>Pelagophyceae</taxon>
        <taxon>Pelagomonadales</taxon>
        <taxon>Pelagomonadaceae</taxon>
        <taxon>Aureococcus</taxon>
    </lineage>
</organism>
<accession>A0ABR1GCE7</accession>
<reference evidence="1 2" key="1">
    <citation type="submission" date="2024-03" db="EMBL/GenBank/DDBJ databases">
        <title>Aureococcus anophagefferens CCMP1851 and Kratosvirus quantuckense: Draft genome of a second virus-susceptible host strain in the model system.</title>
        <authorList>
            <person name="Chase E."/>
            <person name="Truchon A.R."/>
            <person name="Schepens W."/>
            <person name="Wilhelm S.W."/>
        </authorList>
    </citation>
    <scope>NUCLEOTIDE SEQUENCE [LARGE SCALE GENOMIC DNA]</scope>
    <source>
        <strain evidence="1 2">CCMP1851</strain>
    </source>
</reference>
<evidence type="ECO:0000313" key="1">
    <source>
        <dbReference type="EMBL" id="KAK7253578.1"/>
    </source>
</evidence>
<dbReference type="EMBL" id="JBBJCI010000035">
    <property type="protein sequence ID" value="KAK7253578.1"/>
    <property type="molecule type" value="Genomic_DNA"/>
</dbReference>